<protein>
    <submittedName>
        <fullName evidence="2">Uncharacterized protein</fullName>
    </submittedName>
</protein>
<keyword evidence="3" id="KW-1185">Reference proteome</keyword>
<gene>
    <name evidence="2" type="ORF">WAK64_11660</name>
</gene>
<evidence type="ECO:0000313" key="2">
    <source>
        <dbReference type="EMBL" id="MEI5907710.1"/>
    </source>
</evidence>
<feature type="transmembrane region" description="Helical" evidence="1">
    <location>
        <begin position="53"/>
        <end position="74"/>
    </location>
</feature>
<accession>A0ABU8HEC0</accession>
<comment type="caution">
    <text evidence="2">The sequence shown here is derived from an EMBL/GenBank/DDBJ whole genome shotgun (WGS) entry which is preliminary data.</text>
</comment>
<evidence type="ECO:0000256" key="1">
    <source>
        <dbReference type="SAM" id="Phobius"/>
    </source>
</evidence>
<keyword evidence="1" id="KW-0812">Transmembrane</keyword>
<dbReference type="RefSeq" id="WP_336587148.1">
    <property type="nucleotide sequence ID" value="NZ_JBBAXC010000008.1"/>
</dbReference>
<feature type="transmembrane region" description="Helical" evidence="1">
    <location>
        <begin position="20"/>
        <end position="41"/>
    </location>
</feature>
<reference evidence="2 3" key="1">
    <citation type="journal article" date="2018" name="J. Microbiol.">
        <title>Bacillus spongiae sp. nov., isolated from sponge of Jeju Island.</title>
        <authorList>
            <person name="Lee G.E."/>
            <person name="Im W.T."/>
            <person name="Park J.S."/>
        </authorList>
    </citation>
    <scope>NUCLEOTIDE SEQUENCE [LARGE SCALE GENOMIC DNA]</scope>
    <source>
        <strain evidence="2 3">135PIL107-10</strain>
    </source>
</reference>
<keyword evidence="1" id="KW-1133">Transmembrane helix</keyword>
<proteinExistence type="predicted"/>
<keyword evidence="1" id="KW-0472">Membrane</keyword>
<evidence type="ECO:0000313" key="3">
    <source>
        <dbReference type="Proteomes" id="UP001312865"/>
    </source>
</evidence>
<name>A0ABU8HEC0_9BACI</name>
<dbReference type="Proteomes" id="UP001312865">
    <property type="component" value="Unassembled WGS sequence"/>
</dbReference>
<dbReference type="EMBL" id="JBBAXC010000008">
    <property type="protein sequence ID" value="MEI5907710.1"/>
    <property type="molecule type" value="Genomic_DNA"/>
</dbReference>
<sequence length="197" mass="23169">MTIEKVIEVYKGFEKIYEAPIVIISEILCIIILISFIIHLIKDRKSFSFLGSIIRGFFLVFILSIMSFLFVTIVEYDFSMSENQWEENYVTPYINSLPEQKYNVKDFSQLLNENKGIYSIYLDSLTKPTWVSVEVLDDDGKYKEITVQTIFKKESIDTPYLTYKKIEKDISNKYNANVFYETVLHIPKEYKILVPSN</sequence>
<organism evidence="2 3">
    <name type="scientific">Bacillus spongiae</name>
    <dbReference type="NCBI Taxonomy" id="2683610"/>
    <lineage>
        <taxon>Bacteria</taxon>
        <taxon>Bacillati</taxon>
        <taxon>Bacillota</taxon>
        <taxon>Bacilli</taxon>
        <taxon>Bacillales</taxon>
        <taxon>Bacillaceae</taxon>
        <taxon>Bacillus</taxon>
    </lineage>
</organism>